<accession>A0ABP0WCF6</accession>
<dbReference type="EMBL" id="OZ020111">
    <property type="protein sequence ID" value="CAK9264532.1"/>
    <property type="molecule type" value="Genomic_DNA"/>
</dbReference>
<name>A0ABP0WCF6_9BRYO</name>
<proteinExistence type="predicted"/>
<evidence type="ECO:0000256" key="1">
    <source>
        <dbReference type="SAM" id="MobiDB-lite"/>
    </source>
</evidence>
<protein>
    <submittedName>
        <fullName evidence="2">Uncharacterized protein</fullName>
    </submittedName>
</protein>
<gene>
    <name evidence="2" type="ORF">CSSPJE1EN1_LOCUS10010</name>
</gene>
<sequence>MSVEGRFQETLAVVCVAIVTDRGAPGFEIRAKRFRMMMMMMMMMQLRRSIQAKKEEEKIVDCPAGQRNGNRSEKQAEEEEEEEQATEEVNPVEEEAYCLLEIEKDENLRS</sequence>
<evidence type="ECO:0000313" key="2">
    <source>
        <dbReference type="EMBL" id="CAK9264532.1"/>
    </source>
</evidence>
<keyword evidence="3" id="KW-1185">Reference proteome</keyword>
<organism evidence="2 3">
    <name type="scientific">Sphagnum jensenii</name>
    <dbReference type="NCBI Taxonomy" id="128206"/>
    <lineage>
        <taxon>Eukaryota</taxon>
        <taxon>Viridiplantae</taxon>
        <taxon>Streptophyta</taxon>
        <taxon>Embryophyta</taxon>
        <taxon>Bryophyta</taxon>
        <taxon>Sphagnophytina</taxon>
        <taxon>Sphagnopsida</taxon>
        <taxon>Sphagnales</taxon>
        <taxon>Sphagnaceae</taxon>
        <taxon>Sphagnum</taxon>
    </lineage>
</organism>
<feature type="compositionally biased region" description="Acidic residues" evidence="1">
    <location>
        <begin position="76"/>
        <end position="95"/>
    </location>
</feature>
<dbReference type="Proteomes" id="UP001497444">
    <property type="component" value="Chromosome 16"/>
</dbReference>
<evidence type="ECO:0000313" key="3">
    <source>
        <dbReference type="Proteomes" id="UP001497444"/>
    </source>
</evidence>
<reference evidence="2" key="1">
    <citation type="submission" date="2024-02" db="EMBL/GenBank/DDBJ databases">
        <authorList>
            <consortium name="ELIXIR-Norway"/>
            <consortium name="Elixir Norway"/>
        </authorList>
    </citation>
    <scope>NUCLEOTIDE SEQUENCE</scope>
</reference>
<feature type="region of interest" description="Disordered" evidence="1">
    <location>
        <begin position="58"/>
        <end position="95"/>
    </location>
</feature>